<comment type="caution">
    <text evidence="4">The sequence shown here is derived from an EMBL/GenBank/DDBJ whole genome shotgun (WGS) entry which is preliminary data.</text>
</comment>
<reference evidence="4 5" key="1">
    <citation type="submission" date="2019-09" db="EMBL/GenBank/DDBJ databases">
        <title>Bird 10,000 Genomes (B10K) Project - Family phase.</title>
        <authorList>
            <person name="Zhang G."/>
        </authorList>
    </citation>
    <scope>NUCLEOTIDE SEQUENCE [LARGE SCALE GENOMIC DNA]</scope>
    <source>
        <strain evidence="4">B10K-DU-002-82</strain>
    </source>
</reference>
<dbReference type="OrthoDB" id="20729at2759"/>
<dbReference type="GO" id="GO:0005634">
    <property type="term" value="C:nucleus"/>
    <property type="evidence" value="ECO:0007669"/>
    <property type="project" value="UniProtKB-SubCell"/>
</dbReference>
<evidence type="ECO:0000313" key="4">
    <source>
        <dbReference type="EMBL" id="NXS15250.1"/>
    </source>
</evidence>
<name>A0A7L2S107_9PASS</name>
<keyword evidence="2" id="KW-0539">Nucleus</keyword>
<dbReference type="PANTHER" id="PTHR46527">
    <property type="entry name" value="NUCLEOPORIN-LIKE PROTEIN 2"/>
    <property type="match status" value="1"/>
</dbReference>
<evidence type="ECO:0000256" key="1">
    <source>
        <dbReference type="ARBA" id="ARBA00004123"/>
    </source>
</evidence>
<evidence type="ECO:0000313" key="5">
    <source>
        <dbReference type="Proteomes" id="UP000537747"/>
    </source>
</evidence>
<accession>A0A7L2S107</accession>
<gene>
    <name evidence="4" type="primary">Nupl2</name>
    <name evidence="4" type="ORF">MYSCRO_R05659</name>
</gene>
<feature type="region of interest" description="Disordered" evidence="3">
    <location>
        <begin position="210"/>
        <end position="238"/>
    </location>
</feature>
<comment type="subcellular location">
    <subcellularLocation>
        <location evidence="1">Nucleus</location>
    </subcellularLocation>
</comment>
<feature type="region of interest" description="Disordered" evidence="3">
    <location>
        <begin position="1"/>
        <end position="29"/>
    </location>
</feature>
<organism evidence="4 5">
    <name type="scientific">Mystacornis crossleyi</name>
    <dbReference type="NCBI Taxonomy" id="98133"/>
    <lineage>
        <taxon>Eukaryota</taxon>
        <taxon>Metazoa</taxon>
        <taxon>Chordata</taxon>
        <taxon>Craniata</taxon>
        <taxon>Vertebrata</taxon>
        <taxon>Euteleostomi</taxon>
        <taxon>Archelosauria</taxon>
        <taxon>Archosauria</taxon>
        <taxon>Dinosauria</taxon>
        <taxon>Saurischia</taxon>
        <taxon>Theropoda</taxon>
        <taxon>Coelurosauria</taxon>
        <taxon>Aves</taxon>
        <taxon>Neognathae</taxon>
        <taxon>Neoaves</taxon>
        <taxon>Telluraves</taxon>
        <taxon>Australaves</taxon>
        <taxon>Passeriformes</taxon>
        <taxon>Sylvioidea</taxon>
        <taxon>Timaliidae</taxon>
        <taxon>Mystacornis</taxon>
    </lineage>
</organism>
<dbReference type="InterPro" id="IPR051767">
    <property type="entry name" value="Nucleoporin_NUP42"/>
</dbReference>
<feature type="non-terminal residue" evidence="4">
    <location>
        <position position="381"/>
    </location>
</feature>
<keyword evidence="5" id="KW-1185">Reference proteome</keyword>
<dbReference type="AlphaFoldDB" id="A0A7L2S107"/>
<dbReference type="EMBL" id="VYZQ01001767">
    <property type="protein sequence ID" value="NXS15250.1"/>
    <property type="molecule type" value="Genomic_DNA"/>
</dbReference>
<dbReference type="PANTHER" id="PTHR46527:SF1">
    <property type="entry name" value="NUCLEOPORIN NUP42"/>
    <property type="match status" value="1"/>
</dbReference>
<sequence>GGGGGWGTSNQRYSNVIQPSSFKSDTWGGSRDHGRGFFGSSDFGSSGGSSRNADFSQNRFSALANSQSVADGSKDEEERLLECVVKDMEIWESSGQWIFSCYSPMKEKLNVSGFSDVSPEELRLEYYDSRANNIIGNYIDAVQKLALQWKNQLRQLKALNASTKAALVSQWFSICGVPVLLFFINSLLAGFPVSSSSSTSASSFSFKTSSSLVSPTPSGSSPAAGSSSAAGNPPAFGATSSPSAAQSVGFGSPAAPSAASFSFKTAATAGGFGSSGFSGFGGASAVNSASTTPLPAFGAFSGAIGTSASPSSAASFGQSASASGHAVTSASAAAPTSSHASEKLFTPKSELSAEEWQQFEAKEFTIGKIPLKPPPLELLNA</sequence>
<feature type="non-terminal residue" evidence="4">
    <location>
        <position position="1"/>
    </location>
</feature>
<protein>
    <submittedName>
        <fullName evidence="4">NUPL2 protein</fullName>
    </submittedName>
</protein>
<proteinExistence type="predicted"/>
<evidence type="ECO:0000256" key="2">
    <source>
        <dbReference type="ARBA" id="ARBA00023242"/>
    </source>
</evidence>
<feature type="compositionally biased region" description="Polar residues" evidence="3">
    <location>
        <begin position="8"/>
        <end position="24"/>
    </location>
</feature>
<dbReference type="Proteomes" id="UP000537747">
    <property type="component" value="Unassembled WGS sequence"/>
</dbReference>
<evidence type="ECO:0000256" key="3">
    <source>
        <dbReference type="SAM" id="MobiDB-lite"/>
    </source>
</evidence>